<gene>
    <name evidence="1" type="ORF">EJ08DRAFT_734983</name>
</gene>
<accession>A0A9P4NPR6</accession>
<keyword evidence="2" id="KW-1185">Reference proteome</keyword>
<dbReference type="Proteomes" id="UP000800235">
    <property type="component" value="Unassembled WGS sequence"/>
</dbReference>
<sequence>MVYFIAPTEWKSYLAKGNWFYTKFKLTAKQIEQELSQSTWKQPADLVKYGWRTDQICKDAQPGPPVFKDLPVPKLDPDEAEWTSREVQHRLTLAFNVTHFSRNYQDRVMISTHMYSPQYSAIGKGDVPRLNHWSDVVFLTYYQTILDENLYNIGHTLKPEGGSQIPCPQWWLIHQIGANPGISAPDIMEHLAKQRGAKELGVWPGALFELESEENSRAMLATDHGKGLSFFLLQHKEQFGLKRVKGVRIWVSKNGPGEPLWKKYHAAFEIA</sequence>
<organism evidence="1 2">
    <name type="scientific">Tothia fuscella</name>
    <dbReference type="NCBI Taxonomy" id="1048955"/>
    <lineage>
        <taxon>Eukaryota</taxon>
        <taxon>Fungi</taxon>
        <taxon>Dikarya</taxon>
        <taxon>Ascomycota</taxon>
        <taxon>Pezizomycotina</taxon>
        <taxon>Dothideomycetes</taxon>
        <taxon>Pleosporomycetidae</taxon>
        <taxon>Venturiales</taxon>
        <taxon>Cylindrosympodiaceae</taxon>
        <taxon>Tothia</taxon>
    </lineage>
</organism>
<dbReference type="EMBL" id="MU007047">
    <property type="protein sequence ID" value="KAF2429422.1"/>
    <property type="molecule type" value="Genomic_DNA"/>
</dbReference>
<name>A0A9P4NPR6_9PEZI</name>
<protein>
    <submittedName>
        <fullName evidence="1">Uncharacterized protein</fullName>
    </submittedName>
</protein>
<dbReference type="AlphaFoldDB" id="A0A9P4NPR6"/>
<evidence type="ECO:0000313" key="2">
    <source>
        <dbReference type="Proteomes" id="UP000800235"/>
    </source>
</evidence>
<evidence type="ECO:0000313" key="1">
    <source>
        <dbReference type="EMBL" id="KAF2429422.1"/>
    </source>
</evidence>
<reference evidence="1" key="1">
    <citation type="journal article" date="2020" name="Stud. Mycol.">
        <title>101 Dothideomycetes genomes: a test case for predicting lifestyles and emergence of pathogens.</title>
        <authorList>
            <person name="Haridas S."/>
            <person name="Albert R."/>
            <person name="Binder M."/>
            <person name="Bloem J."/>
            <person name="Labutti K."/>
            <person name="Salamov A."/>
            <person name="Andreopoulos B."/>
            <person name="Baker S."/>
            <person name="Barry K."/>
            <person name="Bills G."/>
            <person name="Bluhm B."/>
            <person name="Cannon C."/>
            <person name="Castanera R."/>
            <person name="Culley D."/>
            <person name="Daum C."/>
            <person name="Ezra D."/>
            <person name="Gonzalez J."/>
            <person name="Henrissat B."/>
            <person name="Kuo A."/>
            <person name="Liang C."/>
            <person name="Lipzen A."/>
            <person name="Lutzoni F."/>
            <person name="Magnuson J."/>
            <person name="Mondo S."/>
            <person name="Nolan M."/>
            <person name="Ohm R."/>
            <person name="Pangilinan J."/>
            <person name="Park H.-J."/>
            <person name="Ramirez L."/>
            <person name="Alfaro M."/>
            <person name="Sun H."/>
            <person name="Tritt A."/>
            <person name="Yoshinaga Y."/>
            <person name="Zwiers L.-H."/>
            <person name="Turgeon B."/>
            <person name="Goodwin S."/>
            <person name="Spatafora J."/>
            <person name="Crous P."/>
            <person name="Grigoriev I."/>
        </authorList>
    </citation>
    <scope>NUCLEOTIDE SEQUENCE</scope>
    <source>
        <strain evidence="1">CBS 130266</strain>
    </source>
</reference>
<comment type="caution">
    <text evidence="1">The sequence shown here is derived from an EMBL/GenBank/DDBJ whole genome shotgun (WGS) entry which is preliminary data.</text>
</comment>
<proteinExistence type="predicted"/>
<dbReference type="OrthoDB" id="5337308at2759"/>